<keyword evidence="3" id="KW-1185">Reference proteome</keyword>
<sequence>MLPFAMQFGTNREYDINLNFRFQVDTPIEQSYAYGEIGPTRFYRMQPGQSYYFFQSNIPQQDYGQRTPSVVHPSSSSGVMLETSSPSLLSGQTPTPATSYSNQRGYTTPLHNENLRIQQDSRFTSNPKQFRSGMNITKTSIGSVNSFSIGPNMTSTPFNSRRSHSPIFGNGQLQPPSPCNSYDTFCNPPLPIPTQGEHTSFDNYSCSSLEIDRQITPGWGCNFV</sequence>
<gene>
    <name evidence="2" type="ORF">ODALV1_LOCUS18785</name>
</gene>
<feature type="compositionally biased region" description="Low complexity" evidence="1">
    <location>
        <begin position="68"/>
        <end position="77"/>
    </location>
</feature>
<feature type="region of interest" description="Disordered" evidence="1">
    <location>
        <begin position="63"/>
        <end position="100"/>
    </location>
</feature>
<feature type="compositionally biased region" description="Polar residues" evidence="1">
    <location>
        <begin position="82"/>
        <end position="100"/>
    </location>
</feature>
<dbReference type="Proteomes" id="UP001642540">
    <property type="component" value="Unassembled WGS sequence"/>
</dbReference>
<protein>
    <submittedName>
        <fullName evidence="2">Uncharacterized protein</fullName>
    </submittedName>
</protein>
<organism evidence="2 3">
    <name type="scientific">Orchesella dallaii</name>
    <dbReference type="NCBI Taxonomy" id="48710"/>
    <lineage>
        <taxon>Eukaryota</taxon>
        <taxon>Metazoa</taxon>
        <taxon>Ecdysozoa</taxon>
        <taxon>Arthropoda</taxon>
        <taxon>Hexapoda</taxon>
        <taxon>Collembola</taxon>
        <taxon>Entomobryomorpha</taxon>
        <taxon>Entomobryoidea</taxon>
        <taxon>Orchesellidae</taxon>
        <taxon>Orchesellinae</taxon>
        <taxon>Orchesella</taxon>
    </lineage>
</organism>
<evidence type="ECO:0000313" key="2">
    <source>
        <dbReference type="EMBL" id="CAL8119946.1"/>
    </source>
</evidence>
<evidence type="ECO:0000313" key="3">
    <source>
        <dbReference type="Proteomes" id="UP001642540"/>
    </source>
</evidence>
<comment type="caution">
    <text evidence="2">The sequence shown here is derived from an EMBL/GenBank/DDBJ whole genome shotgun (WGS) entry which is preliminary data.</text>
</comment>
<evidence type="ECO:0000256" key="1">
    <source>
        <dbReference type="SAM" id="MobiDB-lite"/>
    </source>
</evidence>
<proteinExistence type="predicted"/>
<name>A0ABP1R4S5_9HEXA</name>
<reference evidence="2 3" key="1">
    <citation type="submission" date="2024-08" db="EMBL/GenBank/DDBJ databases">
        <authorList>
            <person name="Cucini C."/>
            <person name="Frati F."/>
        </authorList>
    </citation>
    <scope>NUCLEOTIDE SEQUENCE [LARGE SCALE GENOMIC DNA]</scope>
</reference>
<dbReference type="EMBL" id="CAXLJM020000062">
    <property type="protein sequence ID" value="CAL8119946.1"/>
    <property type="molecule type" value="Genomic_DNA"/>
</dbReference>
<accession>A0ABP1R4S5</accession>